<gene>
    <name evidence="1" type="ORF">LCGC14_1719090</name>
</gene>
<dbReference type="EMBL" id="LAZR01015441">
    <property type="protein sequence ID" value="KKM13155.1"/>
    <property type="molecule type" value="Genomic_DNA"/>
</dbReference>
<proteinExistence type="predicted"/>
<accession>A0A0F9KCT6</accession>
<sequence length="65" mass="7728">MDYKMNKMPYWMRWVYVRVLNGTPIEHLRFIIGNKGTWLSLDPTPHSDTNSISLQEYIDGLQNEI</sequence>
<dbReference type="AlphaFoldDB" id="A0A0F9KCT6"/>
<name>A0A0F9KCT6_9ZZZZ</name>
<comment type="caution">
    <text evidence="1">The sequence shown here is derived from an EMBL/GenBank/DDBJ whole genome shotgun (WGS) entry which is preliminary data.</text>
</comment>
<protein>
    <submittedName>
        <fullName evidence="1">Uncharacterized protein</fullName>
    </submittedName>
</protein>
<evidence type="ECO:0000313" key="1">
    <source>
        <dbReference type="EMBL" id="KKM13155.1"/>
    </source>
</evidence>
<organism evidence="1">
    <name type="scientific">marine sediment metagenome</name>
    <dbReference type="NCBI Taxonomy" id="412755"/>
    <lineage>
        <taxon>unclassified sequences</taxon>
        <taxon>metagenomes</taxon>
        <taxon>ecological metagenomes</taxon>
    </lineage>
</organism>
<reference evidence="1" key="1">
    <citation type="journal article" date="2015" name="Nature">
        <title>Complex archaea that bridge the gap between prokaryotes and eukaryotes.</title>
        <authorList>
            <person name="Spang A."/>
            <person name="Saw J.H."/>
            <person name="Jorgensen S.L."/>
            <person name="Zaremba-Niedzwiedzka K."/>
            <person name="Martijn J."/>
            <person name="Lind A.E."/>
            <person name="van Eijk R."/>
            <person name="Schleper C."/>
            <person name="Guy L."/>
            <person name="Ettema T.J."/>
        </authorList>
    </citation>
    <scope>NUCLEOTIDE SEQUENCE</scope>
</reference>